<organism evidence="8 9">
    <name type="scientific">Chitinophaga barathri</name>
    <dbReference type="NCBI Taxonomy" id="1647451"/>
    <lineage>
        <taxon>Bacteria</taxon>
        <taxon>Pseudomonadati</taxon>
        <taxon>Bacteroidota</taxon>
        <taxon>Chitinophagia</taxon>
        <taxon>Chitinophagales</taxon>
        <taxon>Chitinophagaceae</taxon>
        <taxon>Chitinophaga</taxon>
    </lineage>
</organism>
<keyword evidence="4" id="KW-0472">Membrane</keyword>
<evidence type="ECO:0000256" key="5">
    <source>
        <dbReference type="ARBA" id="ARBA00023237"/>
    </source>
</evidence>
<dbReference type="InterPro" id="IPR033985">
    <property type="entry name" value="SusD-like_N"/>
</dbReference>
<dbReference type="EMBL" id="RMBX01000001">
    <property type="protein sequence ID" value="RPD43213.1"/>
    <property type="molecule type" value="Genomic_DNA"/>
</dbReference>
<evidence type="ECO:0000256" key="1">
    <source>
        <dbReference type="ARBA" id="ARBA00004442"/>
    </source>
</evidence>
<evidence type="ECO:0000256" key="3">
    <source>
        <dbReference type="ARBA" id="ARBA00022729"/>
    </source>
</evidence>
<feature type="domain" description="SusD-like N-terminal" evidence="7">
    <location>
        <begin position="94"/>
        <end position="208"/>
    </location>
</feature>
<protein>
    <submittedName>
        <fullName evidence="8">RagB/SusD family nutrient uptake outer membrane protein</fullName>
    </submittedName>
</protein>
<dbReference type="SUPFAM" id="SSF48452">
    <property type="entry name" value="TPR-like"/>
    <property type="match status" value="1"/>
</dbReference>
<accession>A0A3N4N6F1</accession>
<proteinExistence type="inferred from homology"/>
<evidence type="ECO:0000259" key="6">
    <source>
        <dbReference type="Pfam" id="PF07980"/>
    </source>
</evidence>
<dbReference type="Gene3D" id="1.25.40.390">
    <property type="match status" value="1"/>
</dbReference>
<evidence type="ECO:0000256" key="4">
    <source>
        <dbReference type="ARBA" id="ARBA00023136"/>
    </source>
</evidence>
<reference evidence="9" key="1">
    <citation type="submission" date="2018-11" db="EMBL/GenBank/DDBJ databases">
        <title>Chitinophaga lutea sp.nov., isolate from arsenic contaminated soil.</title>
        <authorList>
            <person name="Zong Y."/>
        </authorList>
    </citation>
    <scope>NUCLEOTIDE SEQUENCE [LARGE SCALE GENOMIC DNA]</scope>
    <source>
        <strain evidence="9">YLT18</strain>
    </source>
</reference>
<keyword evidence="3" id="KW-0732">Signal</keyword>
<comment type="caution">
    <text evidence="8">The sequence shown here is derived from an EMBL/GenBank/DDBJ whole genome shotgun (WGS) entry which is preliminary data.</text>
</comment>
<dbReference type="Pfam" id="PF07980">
    <property type="entry name" value="SusD_RagB"/>
    <property type="match status" value="1"/>
</dbReference>
<name>A0A3N4N6F1_9BACT</name>
<gene>
    <name evidence="8" type="ORF">EG028_02645</name>
</gene>
<comment type="similarity">
    <text evidence="2">Belongs to the SusD family.</text>
</comment>
<dbReference type="Pfam" id="PF14322">
    <property type="entry name" value="SusD-like_3"/>
    <property type="match status" value="1"/>
</dbReference>
<dbReference type="GO" id="GO:0009279">
    <property type="term" value="C:cell outer membrane"/>
    <property type="evidence" value="ECO:0007669"/>
    <property type="project" value="UniProtKB-SubCell"/>
</dbReference>
<evidence type="ECO:0000256" key="2">
    <source>
        <dbReference type="ARBA" id="ARBA00006275"/>
    </source>
</evidence>
<evidence type="ECO:0000313" key="8">
    <source>
        <dbReference type="EMBL" id="RPD43213.1"/>
    </source>
</evidence>
<sequence>MKKQISILAIAAAGLFSSCSKFMDRQPLSQIAPDQYFNNDNEAKFYLNSLYSIFPNAEGVYNEDIDNIVKQSLGDNITGRRTVPLTGGNWTWGELRKINFFLDNYNRVMPESQAARYAGVAKFFRAYFYFDKVQRFGDVPWYSHVVLQNDKVMLTKARDPRKLVVDSIIADLDYAIANIDDAAAPAGTTPTEVVNRFTAMALLSRVCLYEGTWKKYRGETGWEALLTKGAAAAEQLMNTAKYKIYKSTPNKAYLELFASIKPIQEEIIFARNFSNELSVWHNVNYYTITSSYGKPGLDKELVNSYLMADGTRFTDINRYDTITFYAETQNRDPRLSQTIRTPGYARIGTTNPLVPDFGASVTGYQLIKFVTDMSFDSFNRSINSMPIFRYAEVLLNYAECKAELGTLTQADIDKSIKLLRDRVAMPNLDVAAANANVDPYMEAQYPSVIGGNKGVILEIRRERRIELVMETYRWNDLMRWKSGQSLVRQFKGMYFPGVGQYDLDRNGKTDVHIYEGTKPPAVAGVQYFKLGTEIDLTNGATGGNVIINRSTAKTFQENRDYLQPIPIQERQLNSNLSQNPNWVDGL</sequence>
<feature type="domain" description="RagB/SusD" evidence="6">
    <location>
        <begin position="266"/>
        <end position="582"/>
    </location>
</feature>
<evidence type="ECO:0000259" key="7">
    <source>
        <dbReference type="Pfam" id="PF14322"/>
    </source>
</evidence>
<comment type="subcellular location">
    <subcellularLocation>
        <location evidence="1">Cell outer membrane</location>
    </subcellularLocation>
</comment>
<keyword evidence="9" id="KW-1185">Reference proteome</keyword>
<dbReference type="AlphaFoldDB" id="A0A3N4N6F1"/>
<dbReference type="InterPro" id="IPR012944">
    <property type="entry name" value="SusD_RagB_dom"/>
</dbReference>
<keyword evidence="5" id="KW-0998">Cell outer membrane</keyword>
<dbReference type="RefSeq" id="WP_120514482.1">
    <property type="nucleotide sequence ID" value="NZ_QXZY01000001.1"/>
</dbReference>
<dbReference type="InterPro" id="IPR011990">
    <property type="entry name" value="TPR-like_helical_dom_sf"/>
</dbReference>
<dbReference type="PROSITE" id="PS51257">
    <property type="entry name" value="PROKAR_LIPOPROTEIN"/>
    <property type="match status" value="1"/>
</dbReference>
<dbReference type="Proteomes" id="UP000279089">
    <property type="component" value="Unassembled WGS sequence"/>
</dbReference>
<evidence type="ECO:0000313" key="9">
    <source>
        <dbReference type="Proteomes" id="UP000279089"/>
    </source>
</evidence>
<dbReference type="OrthoDB" id="5694214at2"/>